<dbReference type="EMBL" id="CP051651">
    <property type="protein sequence ID" value="QJD69024.1"/>
    <property type="molecule type" value="Genomic_DNA"/>
</dbReference>
<dbReference type="AlphaFoldDB" id="A0A7Z2VCF4"/>
<dbReference type="RefSeq" id="WP_169707193.1">
    <property type="nucleotide sequence ID" value="NZ_CP051651.1"/>
</dbReference>
<reference evidence="1 2" key="1">
    <citation type="submission" date="2020-04" db="EMBL/GenBank/DDBJ databases">
        <title>Genome-Wide Identification of 5-Methylcytosine Sites in Bacterial Genomes By High-Throughput Sequencing of MspJI Restriction Fragments.</title>
        <authorList>
            <person name="Wu V."/>
        </authorList>
    </citation>
    <scope>NUCLEOTIDE SEQUENCE [LARGE SCALE GENOMIC DNA]</scope>
    <source>
        <strain evidence="1 2">NEB122</strain>
    </source>
</reference>
<organism evidence="1 2">
    <name type="scientific">Xanthomonas campestris pv. badrii</name>
    <dbReference type="NCBI Taxonomy" id="149696"/>
    <lineage>
        <taxon>Bacteria</taxon>
        <taxon>Pseudomonadati</taxon>
        <taxon>Pseudomonadota</taxon>
        <taxon>Gammaproteobacteria</taxon>
        <taxon>Lysobacterales</taxon>
        <taxon>Lysobacteraceae</taxon>
        <taxon>Xanthomonas</taxon>
    </lineage>
</organism>
<evidence type="ECO:0000313" key="1">
    <source>
        <dbReference type="EMBL" id="QJD69024.1"/>
    </source>
</evidence>
<evidence type="ECO:0000313" key="2">
    <source>
        <dbReference type="Proteomes" id="UP000503498"/>
    </source>
</evidence>
<sequence length="110" mass="11963">MSGTDAPLRTPDGRYLIVRGRRWRAANPHLSEAIRVALVGALMDARHAVKAATRDDDAQSQAAARRQVDAAKAAQGERGPVWWTDGAADLDRHLVRNTPYAAWFAACDTA</sequence>
<proteinExistence type="predicted"/>
<accession>A0A7Z2VCF4</accession>
<reference evidence="1 2" key="2">
    <citation type="submission" date="2020-04" db="EMBL/GenBank/DDBJ databases">
        <authorList>
            <person name="Fomenkov A."/>
            <person name="Anton B.P."/>
            <person name="Roberts R.J."/>
        </authorList>
    </citation>
    <scope>NUCLEOTIDE SEQUENCE [LARGE SCALE GENOMIC DNA]</scope>
    <source>
        <strain evidence="1 2">NEB122</strain>
    </source>
</reference>
<gene>
    <name evidence="1" type="ORF">HG421_15805</name>
</gene>
<dbReference type="Proteomes" id="UP000503498">
    <property type="component" value="Chromosome"/>
</dbReference>
<protein>
    <submittedName>
        <fullName evidence="1">Uncharacterized protein</fullName>
    </submittedName>
</protein>
<name>A0A7Z2VCF4_XANCA</name>